<dbReference type="InterPro" id="IPR001046">
    <property type="entry name" value="NRAMP_fam"/>
</dbReference>
<dbReference type="Gene3D" id="1.20.1740.10">
    <property type="entry name" value="Amino acid/polyamine transporter I"/>
    <property type="match status" value="1"/>
</dbReference>
<organism evidence="7 8">
    <name type="scientific">Nocardiopsis suaedae</name>
    <dbReference type="NCBI Taxonomy" id="3018444"/>
    <lineage>
        <taxon>Bacteria</taxon>
        <taxon>Bacillati</taxon>
        <taxon>Actinomycetota</taxon>
        <taxon>Actinomycetes</taxon>
        <taxon>Streptosporangiales</taxon>
        <taxon>Nocardiopsidaceae</taxon>
        <taxon>Nocardiopsis</taxon>
    </lineage>
</organism>
<dbReference type="PANTHER" id="PTHR11706">
    <property type="entry name" value="SOLUTE CARRIER PROTEIN FAMILY 11 MEMBER"/>
    <property type="match status" value="1"/>
</dbReference>
<feature type="compositionally biased region" description="Low complexity" evidence="5">
    <location>
        <begin position="48"/>
        <end position="59"/>
    </location>
</feature>
<feature type="region of interest" description="Disordered" evidence="5">
    <location>
        <begin position="1"/>
        <end position="63"/>
    </location>
</feature>
<evidence type="ECO:0000256" key="6">
    <source>
        <dbReference type="SAM" id="Phobius"/>
    </source>
</evidence>
<evidence type="ECO:0000313" key="8">
    <source>
        <dbReference type="Proteomes" id="UP001165685"/>
    </source>
</evidence>
<dbReference type="RefSeq" id="WP_270680548.1">
    <property type="nucleotide sequence ID" value="NZ_JAQFWP010000067.1"/>
</dbReference>
<comment type="caution">
    <text evidence="7">The sequence shown here is derived from an EMBL/GenBank/DDBJ whole genome shotgun (WGS) entry which is preliminary data.</text>
</comment>
<proteinExistence type="predicted"/>
<keyword evidence="3 6" id="KW-1133">Transmembrane helix</keyword>
<evidence type="ECO:0000256" key="2">
    <source>
        <dbReference type="ARBA" id="ARBA00022692"/>
    </source>
</evidence>
<keyword evidence="8" id="KW-1185">Reference proteome</keyword>
<dbReference type="Pfam" id="PF01566">
    <property type="entry name" value="Nramp"/>
    <property type="match status" value="1"/>
</dbReference>
<feature type="transmembrane region" description="Helical" evidence="6">
    <location>
        <begin position="185"/>
        <end position="203"/>
    </location>
</feature>
<reference evidence="7" key="1">
    <citation type="submission" date="2023-01" db="EMBL/GenBank/DDBJ databases">
        <title>Draft genome sequence of Nocardiopsis sp. LSu2-4 isolated from halophytes.</title>
        <authorList>
            <person name="Duangmal K."/>
            <person name="Chantavorakit T."/>
        </authorList>
    </citation>
    <scope>NUCLEOTIDE SEQUENCE</scope>
    <source>
        <strain evidence="7">LSu2-4</strain>
    </source>
</reference>
<evidence type="ECO:0000256" key="1">
    <source>
        <dbReference type="ARBA" id="ARBA00004141"/>
    </source>
</evidence>
<feature type="transmembrane region" description="Helical" evidence="6">
    <location>
        <begin position="151"/>
        <end position="179"/>
    </location>
</feature>
<dbReference type="PANTHER" id="PTHR11706:SF3">
    <property type="entry name" value="METAL ION TRANSPORT PROTEIN"/>
    <property type="match status" value="1"/>
</dbReference>
<gene>
    <name evidence="7" type="ORF">O4U47_25680</name>
</gene>
<feature type="transmembrane region" description="Helical" evidence="6">
    <location>
        <begin position="474"/>
        <end position="494"/>
    </location>
</feature>
<evidence type="ECO:0000256" key="4">
    <source>
        <dbReference type="ARBA" id="ARBA00023136"/>
    </source>
</evidence>
<evidence type="ECO:0000313" key="7">
    <source>
        <dbReference type="EMBL" id="MDA2807928.1"/>
    </source>
</evidence>
<sequence length="499" mass="54193">MDPAGRAPGGVPEDGAASAAEQPHAPQTEAPHVPPPRPPAESDGDGHAPAASAQEESAPIRLEAPGTGLRDTWKAMGPGIAAAMTGIGASHIMHGPTAGAQFGYALLWVVPFAYIMKYCAFEFAHRYTLVRGESIMEAYERVGKGRGMWPLWYLGGQSLVNTFGIAGRALGCAAMLWAAFPIMPLPYWAVLVLVSCVGVLWLGRYQALEAVVKVAIIVFAAAVIVAFLLQSPPPGEYLLRLAPALPPAGAMLLFSAMWGYFPTTVEVAPMQSNWAVDKKSGMVRVRELRAQGHNVEVAPDYMRNHLKLMRRDMNISYIISALTGMAFVIVGAVVLNPLGVVPESQEMGSTIASIYTDTFGAWIFPVIIAGGVAALWSTVFTYFDGQARVFEECVVRIHRAWDAPRIRKGLYRGFQVLWVVTGTAIIFGLPEPILVVQIASVLALFFAPVLYWLNIRALKDFTGEERDHLPSRFMLAWAWVGMIGLAAVSLFFLYTEFLS</sequence>
<feature type="transmembrane region" description="Helical" evidence="6">
    <location>
        <begin position="315"/>
        <end position="339"/>
    </location>
</feature>
<keyword evidence="2 6" id="KW-0812">Transmembrane</keyword>
<feature type="transmembrane region" description="Helical" evidence="6">
    <location>
        <begin position="359"/>
        <end position="383"/>
    </location>
</feature>
<evidence type="ECO:0000256" key="5">
    <source>
        <dbReference type="SAM" id="MobiDB-lite"/>
    </source>
</evidence>
<feature type="transmembrane region" description="Helical" evidence="6">
    <location>
        <begin position="241"/>
        <end position="261"/>
    </location>
</feature>
<dbReference type="Proteomes" id="UP001165685">
    <property type="component" value="Unassembled WGS sequence"/>
</dbReference>
<accession>A0ABT4TTD2</accession>
<keyword evidence="4 6" id="KW-0472">Membrane</keyword>
<dbReference type="NCBIfam" id="NF037982">
    <property type="entry name" value="Nramp_1"/>
    <property type="match status" value="1"/>
</dbReference>
<dbReference type="EMBL" id="JAQFWP010000067">
    <property type="protein sequence ID" value="MDA2807928.1"/>
    <property type="molecule type" value="Genomic_DNA"/>
</dbReference>
<feature type="transmembrane region" description="Helical" evidence="6">
    <location>
        <begin position="210"/>
        <end position="229"/>
    </location>
</feature>
<feature type="transmembrane region" description="Helical" evidence="6">
    <location>
        <begin position="433"/>
        <end position="453"/>
    </location>
</feature>
<feature type="transmembrane region" description="Helical" evidence="6">
    <location>
        <begin position="409"/>
        <end position="427"/>
    </location>
</feature>
<evidence type="ECO:0000256" key="3">
    <source>
        <dbReference type="ARBA" id="ARBA00022989"/>
    </source>
</evidence>
<protein>
    <submittedName>
        <fullName evidence="7">Nramp family divalent metal transporter</fullName>
    </submittedName>
</protein>
<comment type="subcellular location">
    <subcellularLocation>
        <location evidence="1">Membrane</location>
        <topology evidence="1">Multi-pass membrane protein</topology>
    </subcellularLocation>
</comment>
<name>A0ABT4TTD2_9ACTN</name>